<proteinExistence type="predicted"/>
<dbReference type="InterPro" id="IPR047336">
    <property type="entry name" value="RUN_FYCO1"/>
</dbReference>
<dbReference type="OrthoDB" id="660555at2759"/>
<dbReference type="SUPFAM" id="SSF140741">
    <property type="entry name" value="RUN domain-like"/>
    <property type="match status" value="1"/>
</dbReference>
<dbReference type="GO" id="GO:0005764">
    <property type="term" value="C:lysosome"/>
    <property type="evidence" value="ECO:0007669"/>
    <property type="project" value="TreeGrafter"/>
</dbReference>
<accession>A0A8C6XBB1</accession>
<sequence>IVFFPKDAVTELNKDFLEAGEPITDDCIILHKFSYKLEYLLQFDQKEKSTLLGNPKDYWDYFCDCLGKVKGANDGIRFVKSISELRTSLGKGRAFIRYSLVHQRLADTLQQCFMNTKVTSDWYYARSPFLNPKLSSDIVGHLYELTEIQFDLASRGYDLDAGGPNHWNPSRKYPQIYLLEH</sequence>
<dbReference type="PANTHER" id="PTHR46753">
    <property type="entry name" value="FYVE AND COILED-COIL DOMAIN-CONTAINING PROTEIN 1"/>
    <property type="match status" value="1"/>
</dbReference>
<dbReference type="GO" id="GO:1901098">
    <property type="term" value="P:positive regulation of autophagosome maturation"/>
    <property type="evidence" value="ECO:0007669"/>
    <property type="project" value="TreeGrafter"/>
</dbReference>
<dbReference type="Proteomes" id="UP000694559">
    <property type="component" value="Unplaced"/>
</dbReference>
<dbReference type="CDD" id="cd17698">
    <property type="entry name" value="RUN_FYCO1"/>
    <property type="match status" value="1"/>
</dbReference>
<feature type="domain" description="RUN" evidence="1">
    <location>
        <begin position="24"/>
        <end position="157"/>
    </location>
</feature>
<dbReference type="GO" id="GO:0072383">
    <property type="term" value="P:plus-end-directed vesicle transport along microtubule"/>
    <property type="evidence" value="ECO:0007669"/>
    <property type="project" value="TreeGrafter"/>
</dbReference>
<dbReference type="GeneTree" id="ENSGT00940000154044"/>
<dbReference type="Ensembl" id="ENSNNAT00000011992.1">
    <property type="protein sequence ID" value="ENSNNAP00000011466.1"/>
    <property type="gene ID" value="ENSNNAG00000007669.1"/>
</dbReference>
<evidence type="ECO:0000259" key="1">
    <source>
        <dbReference type="PROSITE" id="PS50826"/>
    </source>
</evidence>
<dbReference type="GO" id="GO:0005770">
    <property type="term" value="C:late endosome"/>
    <property type="evidence" value="ECO:0007669"/>
    <property type="project" value="TreeGrafter"/>
</dbReference>
<dbReference type="Pfam" id="PF02759">
    <property type="entry name" value="RUN"/>
    <property type="match status" value="1"/>
</dbReference>
<reference evidence="2" key="2">
    <citation type="submission" date="2025-09" db="UniProtKB">
        <authorList>
            <consortium name="Ensembl"/>
        </authorList>
    </citation>
    <scope>IDENTIFICATION</scope>
</reference>
<protein>
    <recommendedName>
        <fullName evidence="1">RUN domain-containing protein</fullName>
    </recommendedName>
</protein>
<dbReference type="InterPro" id="IPR004012">
    <property type="entry name" value="Run_dom"/>
</dbReference>
<dbReference type="AlphaFoldDB" id="A0A8C6XBB1"/>
<dbReference type="FunFam" id="1.20.58.900:FF:000010">
    <property type="entry name" value="FYVE and coiled-coil domain containing 1"/>
    <property type="match status" value="1"/>
</dbReference>
<organism evidence="2 3">
    <name type="scientific">Naja naja</name>
    <name type="common">Indian cobra</name>
    <dbReference type="NCBI Taxonomy" id="35670"/>
    <lineage>
        <taxon>Eukaryota</taxon>
        <taxon>Metazoa</taxon>
        <taxon>Chordata</taxon>
        <taxon>Craniata</taxon>
        <taxon>Vertebrata</taxon>
        <taxon>Euteleostomi</taxon>
        <taxon>Lepidosauria</taxon>
        <taxon>Squamata</taxon>
        <taxon>Bifurcata</taxon>
        <taxon>Unidentata</taxon>
        <taxon>Episquamata</taxon>
        <taxon>Toxicofera</taxon>
        <taxon>Serpentes</taxon>
        <taxon>Colubroidea</taxon>
        <taxon>Elapidae</taxon>
        <taxon>Elapinae</taxon>
        <taxon>Naja</taxon>
    </lineage>
</organism>
<evidence type="ECO:0000313" key="3">
    <source>
        <dbReference type="Proteomes" id="UP000694559"/>
    </source>
</evidence>
<keyword evidence="3" id="KW-1185">Reference proteome</keyword>
<dbReference type="InterPro" id="IPR037213">
    <property type="entry name" value="Run_dom_sf"/>
</dbReference>
<dbReference type="PROSITE" id="PS50826">
    <property type="entry name" value="RUN"/>
    <property type="match status" value="1"/>
</dbReference>
<dbReference type="GO" id="GO:0005776">
    <property type="term" value="C:autophagosome"/>
    <property type="evidence" value="ECO:0007669"/>
    <property type="project" value="TreeGrafter"/>
</dbReference>
<dbReference type="Gene3D" id="1.20.58.900">
    <property type="match status" value="1"/>
</dbReference>
<dbReference type="OMA" id="CLAHRQL"/>
<dbReference type="PANTHER" id="PTHR46753:SF2">
    <property type="entry name" value="FYVE AND COILED-COIL DOMAIN-CONTAINING PROTEIN 1"/>
    <property type="match status" value="1"/>
</dbReference>
<reference evidence="2" key="1">
    <citation type="submission" date="2025-08" db="UniProtKB">
        <authorList>
            <consortium name="Ensembl"/>
        </authorList>
    </citation>
    <scope>IDENTIFICATION</scope>
</reference>
<name>A0A8C6XBB1_NAJNA</name>
<evidence type="ECO:0000313" key="2">
    <source>
        <dbReference type="Ensembl" id="ENSNNAP00000011466.1"/>
    </source>
</evidence>